<protein>
    <recommendedName>
        <fullName evidence="7">UDP-3-O-acylglucosamine N-acyltransferase</fullName>
        <ecNumber evidence="7">2.3.1.191</ecNumber>
    </recommendedName>
</protein>
<dbReference type="InterPro" id="IPR020573">
    <property type="entry name" value="UDP_GlcNAc_AcTrfase_non-rep"/>
</dbReference>
<dbReference type="AlphaFoldDB" id="A0A0P1E2H9"/>
<dbReference type="NCBIfam" id="NF002060">
    <property type="entry name" value="PRK00892.1"/>
    <property type="match status" value="1"/>
</dbReference>
<accession>A0A0P1E2H9</accession>
<proteinExistence type="inferred from homology"/>
<comment type="subunit">
    <text evidence="7">Homotrimer.</text>
</comment>
<dbReference type="UniPathway" id="UPA00973"/>
<dbReference type="GO" id="GO:0016020">
    <property type="term" value="C:membrane"/>
    <property type="evidence" value="ECO:0007669"/>
    <property type="project" value="GOC"/>
</dbReference>
<keyword evidence="3 7" id="KW-0808">Transferase</keyword>
<evidence type="ECO:0000256" key="3">
    <source>
        <dbReference type="ARBA" id="ARBA00022679"/>
    </source>
</evidence>
<dbReference type="Proteomes" id="UP000050786">
    <property type="component" value="Unassembled WGS sequence"/>
</dbReference>
<sequence>MQYTIQQIAEALGADCQGDLGLVIERAAEPVDAGPSDLAMAMSPKYADALSTGAARAAVLWEGADWQALGLKAAIFVPRPRMAMAGITAMLDRGQGVQPGIHPSAVIDPTAEIGEGASIGPLAVVGTGARIGKNAVIGPHCVIGLDAVLGDDAFLREMVSIGARAQIGDRFIAQPGARIGSDGFSFVTPEISGVENARKTMGDQGEARAQNWLRIYSLGAVEIGDDVEVGANCTIDNGTIRNTRIGDGSKLDNQVHIGHNTRVGQDCLLCGQSGVSGSVEIGNNVVLGGQSGVSDNIFVGDGVIAGGGSKILSNVPNGRVVMGYPAVKMETHTDIYKAQRRLPRLARDVEALKKAVSKQPPSD</sequence>
<dbReference type="RefSeq" id="WP_058271603.1">
    <property type="nucleotide sequence ID" value="NZ_CYPS01000008.1"/>
</dbReference>
<evidence type="ECO:0000313" key="10">
    <source>
        <dbReference type="Proteomes" id="UP000050786"/>
    </source>
</evidence>
<dbReference type="GO" id="GO:0009245">
    <property type="term" value="P:lipid A biosynthetic process"/>
    <property type="evidence" value="ECO:0007669"/>
    <property type="project" value="UniProtKB-UniRule"/>
</dbReference>
<gene>
    <name evidence="7 9" type="primary">lpxD</name>
    <name evidence="9" type="ORF">RUM4293_00361</name>
</gene>
<organism evidence="9 10">
    <name type="scientific">Ruegeria atlantica</name>
    <dbReference type="NCBI Taxonomy" id="81569"/>
    <lineage>
        <taxon>Bacteria</taxon>
        <taxon>Pseudomonadati</taxon>
        <taxon>Pseudomonadota</taxon>
        <taxon>Alphaproteobacteria</taxon>
        <taxon>Rhodobacterales</taxon>
        <taxon>Roseobacteraceae</taxon>
        <taxon>Ruegeria</taxon>
    </lineage>
</organism>
<evidence type="ECO:0000256" key="6">
    <source>
        <dbReference type="ARBA" id="ARBA00023315"/>
    </source>
</evidence>
<keyword evidence="10" id="KW-1185">Reference proteome</keyword>
<evidence type="ECO:0000256" key="2">
    <source>
        <dbReference type="ARBA" id="ARBA00022556"/>
    </source>
</evidence>
<keyword evidence="1 7" id="KW-0444">Lipid biosynthesis</keyword>
<dbReference type="SUPFAM" id="SSF51161">
    <property type="entry name" value="Trimeric LpxA-like enzymes"/>
    <property type="match status" value="1"/>
</dbReference>
<comment type="function">
    <text evidence="7">Catalyzes the N-acylation of UDP-3-O-acylglucosamine using 3-hydroxyacyl-ACP as the acyl donor. Is involved in the biosynthesis of lipid A, a phosphorylated glycolipid that anchors the lipopolysaccharide to the outer membrane of the cell.</text>
</comment>
<dbReference type="InterPro" id="IPR011004">
    <property type="entry name" value="Trimer_LpxA-like_sf"/>
</dbReference>
<feature type="active site" description="Proton acceptor" evidence="7">
    <location>
        <position position="259"/>
    </location>
</feature>
<name>A0A0P1E2H9_9RHOB</name>
<evidence type="ECO:0000259" key="8">
    <source>
        <dbReference type="Pfam" id="PF04613"/>
    </source>
</evidence>
<evidence type="ECO:0000313" key="9">
    <source>
        <dbReference type="EMBL" id="CUH41489.1"/>
    </source>
</evidence>
<keyword evidence="2 7" id="KW-0441">Lipid A biosynthesis</keyword>
<keyword evidence="5 7" id="KW-0443">Lipid metabolism</keyword>
<comment type="similarity">
    <text evidence="7">Belongs to the transferase hexapeptide repeat family. LpxD subfamily.</text>
</comment>
<dbReference type="Pfam" id="PF00132">
    <property type="entry name" value="Hexapep"/>
    <property type="match status" value="1"/>
</dbReference>
<dbReference type="CDD" id="cd03352">
    <property type="entry name" value="LbH_LpxD"/>
    <property type="match status" value="1"/>
</dbReference>
<keyword evidence="6 7" id="KW-0012">Acyltransferase</keyword>
<dbReference type="EMBL" id="CYPS01000008">
    <property type="protein sequence ID" value="CUH41489.1"/>
    <property type="molecule type" value="Genomic_DNA"/>
</dbReference>
<comment type="catalytic activity">
    <reaction evidence="7">
        <text>a UDP-3-O-[(3R)-3-hydroxyacyl]-alpha-D-glucosamine + a (3R)-hydroxyacyl-[ACP] = a UDP-2-N,3-O-bis[(3R)-3-hydroxyacyl]-alpha-D-glucosamine + holo-[ACP] + H(+)</text>
        <dbReference type="Rhea" id="RHEA:53836"/>
        <dbReference type="Rhea" id="RHEA-COMP:9685"/>
        <dbReference type="Rhea" id="RHEA-COMP:9945"/>
        <dbReference type="ChEBI" id="CHEBI:15378"/>
        <dbReference type="ChEBI" id="CHEBI:64479"/>
        <dbReference type="ChEBI" id="CHEBI:78827"/>
        <dbReference type="ChEBI" id="CHEBI:137740"/>
        <dbReference type="ChEBI" id="CHEBI:137748"/>
        <dbReference type="EC" id="2.3.1.191"/>
    </reaction>
</comment>
<dbReference type="PANTHER" id="PTHR43378">
    <property type="entry name" value="UDP-3-O-ACYLGLUCOSAMINE N-ACYLTRANSFERASE"/>
    <property type="match status" value="1"/>
</dbReference>
<dbReference type="Gene3D" id="3.40.1390.10">
    <property type="entry name" value="MurE/MurF, N-terminal domain"/>
    <property type="match status" value="1"/>
</dbReference>
<feature type="domain" description="UDP-3-O-[3-hydroxymyristoyl] glucosamine N-acyltransferase non-repeat region" evidence="8">
    <location>
        <begin position="23"/>
        <end position="89"/>
    </location>
</feature>
<evidence type="ECO:0000256" key="5">
    <source>
        <dbReference type="ARBA" id="ARBA00023098"/>
    </source>
</evidence>
<dbReference type="NCBIfam" id="TIGR01853">
    <property type="entry name" value="lipid_A_lpxD"/>
    <property type="match status" value="1"/>
</dbReference>
<dbReference type="PROSITE" id="PS00101">
    <property type="entry name" value="HEXAPEP_TRANSFERASES"/>
    <property type="match status" value="1"/>
</dbReference>
<evidence type="ECO:0000256" key="4">
    <source>
        <dbReference type="ARBA" id="ARBA00022737"/>
    </source>
</evidence>
<dbReference type="HAMAP" id="MF_00523">
    <property type="entry name" value="LpxD"/>
    <property type="match status" value="1"/>
</dbReference>
<reference evidence="10" key="1">
    <citation type="submission" date="2015-09" db="EMBL/GenBank/DDBJ databases">
        <authorList>
            <person name="Rodrigo-Torres L."/>
            <person name="Arahal D.R."/>
        </authorList>
    </citation>
    <scope>NUCLEOTIDE SEQUENCE [LARGE SCALE GENOMIC DNA]</scope>
    <source>
        <strain evidence="10">CECT 4293</strain>
    </source>
</reference>
<dbReference type="PANTHER" id="PTHR43378:SF2">
    <property type="entry name" value="UDP-3-O-ACYLGLUCOSAMINE N-ACYLTRANSFERASE 1, MITOCHONDRIAL-RELATED"/>
    <property type="match status" value="1"/>
</dbReference>
<keyword evidence="4 7" id="KW-0677">Repeat</keyword>
<evidence type="ECO:0000256" key="1">
    <source>
        <dbReference type="ARBA" id="ARBA00022516"/>
    </source>
</evidence>
<comment type="pathway">
    <text evidence="7">Bacterial outer membrane biogenesis; LPS lipid A biosynthesis.</text>
</comment>
<dbReference type="EC" id="2.3.1.191" evidence="7"/>
<dbReference type="InterPro" id="IPR007691">
    <property type="entry name" value="LpxD"/>
</dbReference>
<dbReference type="Pfam" id="PF04613">
    <property type="entry name" value="LpxD"/>
    <property type="match status" value="1"/>
</dbReference>
<dbReference type="InterPro" id="IPR018357">
    <property type="entry name" value="Hexapep_transf_CS"/>
</dbReference>
<dbReference type="GO" id="GO:0103118">
    <property type="term" value="F:UDP-3-O-[(3R)-3-hydroxyacyl]-glucosamine N-acyltransferase activity"/>
    <property type="evidence" value="ECO:0007669"/>
    <property type="project" value="UniProtKB-EC"/>
</dbReference>
<dbReference type="InterPro" id="IPR001451">
    <property type="entry name" value="Hexapep"/>
</dbReference>
<evidence type="ECO:0000256" key="7">
    <source>
        <dbReference type="HAMAP-Rule" id="MF_00523"/>
    </source>
</evidence>
<dbReference type="GO" id="GO:0016410">
    <property type="term" value="F:N-acyltransferase activity"/>
    <property type="evidence" value="ECO:0007669"/>
    <property type="project" value="InterPro"/>
</dbReference>
<dbReference type="Gene3D" id="2.160.10.10">
    <property type="entry name" value="Hexapeptide repeat proteins"/>
    <property type="match status" value="1"/>
</dbReference>